<evidence type="ECO:0000259" key="3">
    <source>
        <dbReference type="Pfam" id="PF22936"/>
    </source>
</evidence>
<sequence>MEFSDPYTIYHSDHTGLILASKPLDGNNYGQWSRAISMGLSAKDKIGFIDGTITAPSSKDAKYAAWKRCNDMVTLWIVNSVHSDIANSIMYTEYAAAVWNDLMDRFSQSSDSRIYQIRQEIVENRQGQLSVSFYDTKMKALWDELASCHDSLTYTCAGLKELAEREEKERVMQFLMGLNDSYSTIRGSILMMNPFPDTRRVHGLILQHEWQMDVASRRDLGMNSHAMQVQRTPAPPSFNKQSSNTSSRKSLKCTYCDGDGHLVDHCYYIIGFPEGDKWHGKNVKPKNKKSTVNNVEAINSAATTKSNASDCPMFTTEEYNQIIAMLRNGNGQPLANATGIFSPKYNIAQTDPHSILYWIVDSGATDHISHSPPTHNIIDAQYDSVGLPDGGQAKIKNIGSIKLLHDLSLDKVLYLPKFRVNLLSASKLTRALRCIVTFYPDFCVVQDMDTRTVIGLGKHFDGLYYLTPRQNPHLANHIHHTTSLWHHCLGHPSSAPSLSLAKNNVEIMFDSKHICEVCPLAKQTRLT</sequence>
<evidence type="ECO:0000259" key="1">
    <source>
        <dbReference type="Pfam" id="PF13976"/>
    </source>
</evidence>
<proteinExistence type="predicted"/>
<dbReference type="Pfam" id="PF22936">
    <property type="entry name" value="Pol_BBD"/>
    <property type="match status" value="1"/>
</dbReference>
<gene>
    <name evidence="4" type="ORF">L3X38_020346</name>
</gene>
<dbReference type="AlphaFoldDB" id="A0AAD4WFC9"/>
<feature type="domain" description="Retrotransposon Copia-like N-terminal" evidence="2">
    <location>
        <begin position="11"/>
        <end position="56"/>
    </location>
</feature>
<reference evidence="4 5" key="1">
    <citation type="journal article" date="2022" name="G3 (Bethesda)">
        <title>Whole-genome sequence and methylome profiling of the almond [Prunus dulcis (Mill.) D.A. Webb] cultivar 'Nonpareil'.</title>
        <authorList>
            <person name="D'Amico-Willman K.M."/>
            <person name="Ouma W.Z."/>
            <person name="Meulia T."/>
            <person name="Sideli G.M."/>
            <person name="Gradziel T.M."/>
            <person name="Fresnedo-Ramirez J."/>
        </authorList>
    </citation>
    <scope>NUCLEOTIDE SEQUENCE [LARGE SCALE GENOMIC DNA]</scope>
    <source>
        <strain evidence="4">Clone GOH B32 T37-40</strain>
    </source>
</reference>
<dbReference type="InterPro" id="IPR029472">
    <property type="entry name" value="Copia-like_N"/>
</dbReference>
<evidence type="ECO:0008006" key="6">
    <source>
        <dbReference type="Google" id="ProtNLM"/>
    </source>
</evidence>
<keyword evidence="5" id="KW-1185">Reference proteome</keyword>
<evidence type="ECO:0000313" key="5">
    <source>
        <dbReference type="Proteomes" id="UP001054821"/>
    </source>
</evidence>
<evidence type="ECO:0000313" key="4">
    <source>
        <dbReference type="EMBL" id="KAI5341072.1"/>
    </source>
</evidence>
<evidence type="ECO:0000259" key="2">
    <source>
        <dbReference type="Pfam" id="PF14244"/>
    </source>
</evidence>
<name>A0AAD4WFC9_PRUDU</name>
<dbReference type="PANTHER" id="PTHR37610:SF100">
    <property type="entry name" value="COPIA-LIKE POLYPROTEIN_RETROTRANSPOSON"/>
    <property type="match status" value="1"/>
</dbReference>
<protein>
    <recommendedName>
        <fullName evidence="6">Retrotransposon Copia-like N-terminal domain-containing protein</fullName>
    </recommendedName>
</protein>
<feature type="domain" description="GAG-pre-integrase" evidence="1">
    <location>
        <begin position="462"/>
        <end position="523"/>
    </location>
</feature>
<dbReference type="Pfam" id="PF13976">
    <property type="entry name" value="gag_pre-integrs"/>
    <property type="match status" value="1"/>
</dbReference>
<dbReference type="PANTHER" id="PTHR37610">
    <property type="entry name" value="CCHC-TYPE DOMAIN-CONTAINING PROTEIN"/>
    <property type="match status" value="1"/>
</dbReference>
<dbReference type="Proteomes" id="UP001054821">
    <property type="component" value="Chromosome 3"/>
</dbReference>
<dbReference type="Pfam" id="PF14244">
    <property type="entry name" value="Retrotran_gag_3"/>
    <property type="match status" value="1"/>
</dbReference>
<dbReference type="EMBL" id="JAJFAZ020000003">
    <property type="protein sequence ID" value="KAI5341072.1"/>
    <property type="molecule type" value="Genomic_DNA"/>
</dbReference>
<dbReference type="InterPro" id="IPR025724">
    <property type="entry name" value="GAG-pre-integrase_dom"/>
</dbReference>
<comment type="caution">
    <text evidence="4">The sequence shown here is derived from an EMBL/GenBank/DDBJ whole genome shotgun (WGS) entry which is preliminary data.</text>
</comment>
<accession>A0AAD4WFC9</accession>
<dbReference type="InterPro" id="IPR054722">
    <property type="entry name" value="PolX-like_BBD"/>
</dbReference>
<feature type="domain" description="Retrovirus-related Pol polyprotein from transposon TNT 1-94-like beta-barrel" evidence="3">
    <location>
        <begin position="358"/>
        <end position="430"/>
    </location>
</feature>
<organism evidence="4 5">
    <name type="scientific">Prunus dulcis</name>
    <name type="common">Almond</name>
    <name type="synonym">Amygdalus dulcis</name>
    <dbReference type="NCBI Taxonomy" id="3755"/>
    <lineage>
        <taxon>Eukaryota</taxon>
        <taxon>Viridiplantae</taxon>
        <taxon>Streptophyta</taxon>
        <taxon>Embryophyta</taxon>
        <taxon>Tracheophyta</taxon>
        <taxon>Spermatophyta</taxon>
        <taxon>Magnoliopsida</taxon>
        <taxon>eudicotyledons</taxon>
        <taxon>Gunneridae</taxon>
        <taxon>Pentapetalae</taxon>
        <taxon>rosids</taxon>
        <taxon>fabids</taxon>
        <taxon>Rosales</taxon>
        <taxon>Rosaceae</taxon>
        <taxon>Amygdaloideae</taxon>
        <taxon>Amygdaleae</taxon>
        <taxon>Prunus</taxon>
    </lineage>
</organism>